<feature type="region of interest" description="Disordered" evidence="1">
    <location>
        <begin position="64"/>
        <end position="134"/>
    </location>
</feature>
<dbReference type="EMBL" id="WIPF01000150">
    <property type="protein sequence ID" value="KAF3203908.1"/>
    <property type="molecule type" value="Genomic_DNA"/>
</dbReference>
<reference evidence="2 3" key="1">
    <citation type="submission" date="2019-06" db="EMBL/GenBank/DDBJ databases">
        <authorList>
            <person name="Palmer J.M."/>
        </authorList>
    </citation>
    <scope>NUCLEOTIDE SEQUENCE [LARGE SCALE GENOMIC DNA]</scope>
    <source>
        <strain evidence="2 3">TWF191</strain>
    </source>
</reference>
<evidence type="ECO:0000313" key="3">
    <source>
        <dbReference type="Proteomes" id="UP000483672"/>
    </source>
</evidence>
<dbReference type="Proteomes" id="UP000483672">
    <property type="component" value="Unassembled WGS sequence"/>
</dbReference>
<accession>A0A7C8QC08</accession>
<dbReference type="AlphaFoldDB" id="A0A7C8QC08"/>
<evidence type="ECO:0000256" key="1">
    <source>
        <dbReference type="SAM" id="MobiDB-lite"/>
    </source>
</evidence>
<protein>
    <submittedName>
        <fullName evidence="2">Uncharacterized protein</fullName>
    </submittedName>
</protein>
<feature type="compositionally biased region" description="Low complexity" evidence="1">
    <location>
        <begin position="83"/>
        <end position="105"/>
    </location>
</feature>
<sequence>MTATGEQRNEPQQWYVLGNQTNTIQNTSIMPSIIEDSQGDEDSDYTFEADFIRHKTRQVTFKRELENHYRTMSTRRPKRKHSATTAPTASSLSEYHNNQNQNQNQNHRRRHEKLPSPSPSALSLRQPSSEDDSEDDILEFLQPTRSSGIRNLQPAAPQLTMADIQERIAKNKARDEEIRRAQELLEETESPNAKRQTESATANINAYLKSREGVPAILNVLNPSSKKCDQLPTWSFFGSASMIHQAPLGELFAAIQDSGCISALLRSNEPELGVENIRDFLVSGAMVDCLESCCSVLEPPLRQLFLDAVCLRGDEDLSFSCFTLVTACALHEQFEPVLDQKGLQRIFELIGGSRSALDLNKPLVASYREGTPDNTNEKSDTYDPSWWNICLVLKMLRKLLQGYYQPMNPYPIVICSTNSVPCNSLTDDGLRITWGLVVRFSLDERRMKERRGQPEFLSLIENLLGQVGRRDNSLVQTILSETLASVTNRAFQVRLLGVLPTTSRFSHDFRKQLARLFFSGNKVYIGPEPSPGILMGSIVAALKSKEVRIPKGESHAQLQNVIDIINVSVDDARWCANVVERDEGGQSENLLEKLILHIKHSKEFTQDAGIHLDIEKSNAKDSFAQLIIRLEGVRKKRRGVQTVMDNYFRLGLG</sequence>
<gene>
    <name evidence="2" type="ORF">TWF191_002514</name>
</gene>
<comment type="caution">
    <text evidence="2">The sequence shown here is derived from an EMBL/GenBank/DDBJ whole genome shotgun (WGS) entry which is preliminary data.</text>
</comment>
<organism evidence="2 3">
    <name type="scientific">Orbilia oligospora</name>
    <name type="common">Nematode-trapping fungus</name>
    <name type="synonym">Arthrobotrys oligospora</name>
    <dbReference type="NCBI Taxonomy" id="2813651"/>
    <lineage>
        <taxon>Eukaryota</taxon>
        <taxon>Fungi</taxon>
        <taxon>Dikarya</taxon>
        <taxon>Ascomycota</taxon>
        <taxon>Pezizomycotina</taxon>
        <taxon>Orbiliomycetes</taxon>
        <taxon>Orbiliales</taxon>
        <taxon>Orbiliaceae</taxon>
        <taxon>Orbilia</taxon>
    </lineage>
</organism>
<feature type="compositionally biased region" description="Basic residues" evidence="1">
    <location>
        <begin position="73"/>
        <end position="82"/>
    </location>
</feature>
<name>A0A7C8QC08_ORBOL</name>
<evidence type="ECO:0000313" key="2">
    <source>
        <dbReference type="EMBL" id="KAF3203908.1"/>
    </source>
</evidence>
<proteinExistence type="predicted"/>